<dbReference type="EMBL" id="JAMSHJ010000001">
    <property type="protein sequence ID" value="KAI5445104.1"/>
    <property type="molecule type" value="Genomic_DNA"/>
</dbReference>
<dbReference type="AlphaFoldDB" id="A0A9D5BK56"/>
<reference evidence="1 2" key="1">
    <citation type="journal article" date="2022" name="Nat. Genet.">
        <title>Improved pea reference genome and pan-genome highlight genomic features and evolutionary characteristics.</title>
        <authorList>
            <person name="Yang T."/>
            <person name="Liu R."/>
            <person name="Luo Y."/>
            <person name="Hu S."/>
            <person name="Wang D."/>
            <person name="Wang C."/>
            <person name="Pandey M.K."/>
            <person name="Ge S."/>
            <person name="Xu Q."/>
            <person name="Li N."/>
            <person name="Li G."/>
            <person name="Huang Y."/>
            <person name="Saxena R.K."/>
            <person name="Ji Y."/>
            <person name="Li M."/>
            <person name="Yan X."/>
            <person name="He Y."/>
            <person name="Liu Y."/>
            <person name="Wang X."/>
            <person name="Xiang C."/>
            <person name="Varshney R.K."/>
            <person name="Ding H."/>
            <person name="Gao S."/>
            <person name="Zong X."/>
        </authorList>
    </citation>
    <scope>NUCLEOTIDE SEQUENCE [LARGE SCALE GENOMIC DNA]</scope>
    <source>
        <strain evidence="1 2">cv. Zhongwan 6</strain>
    </source>
</reference>
<keyword evidence="2" id="KW-1185">Reference proteome</keyword>
<dbReference type="Proteomes" id="UP001058974">
    <property type="component" value="Chromosome 1"/>
</dbReference>
<dbReference type="Gramene" id="Psat01G0338200-T1">
    <property type="protein sequence ID" value="KAI5445104.1"/>
    <property type="gene ID" value="KIW84_013382"/>
</dbReference>
<name>A0A9D5BK56_PEA</name>
<evidence type="ECO:0000313" key="2">
    <source>
        <dbReference type="Proteomes" id="UP001058974"/>
    </source>
</evidence>
<gene>
    <name evidence="1" type="ORF">KIW84_013382</name>
</gene>
<comment type="caution">
    <text evidence="1">The sequence shown here is derived from an EMBL/GenBank/DDBJ whole genome shotgun (WGS) entry which is preliminary data.</text>
</comment>
<accession>A0A9D5BK56</accession>
<evidence type="ECO:0000313" key="1">
    <source>
        <dbReference type="EMBL" id="KAI5445104.1"/>
    </source>
</evidence>
<sequence>MFNYQCLTITTIVPLTIDISVQRLDIDGAPAIIASISASLNSVPILNGENFKDCKEDMEIVLGCMDIDLALRIEQPLSPMESSTSEQKKIMRNGIALIA</sequence>
<organism evidence="1 2">
    <name type="scientific">Pisum sativum</name>
    <name type="common">Garden pea</name>
    <name type="synonym">Lathyrus oleraceus</name>
    <dbReference type="NCBI Taxonomy" id="3888"/>
    <lineage>
        <taxon>Eukaryota</taxon>
        <taxon>Viridiplantae</taxon>
        <taxon>Streptophyta</taxon>
        <taxon>Embryophyta</taxon>
        <taxon>Tracheophyta</taxon>
        <taxon>Spermatophyta</taxon>
        <taxon>Magnoliopsida</taxon>
        <taxon>eudicotyledons</taxon>
        <taxon>Gunneridae</taxon>
        <taxon>Pentapetalae</taxon>
        <taxon>rosids</taxon>
        <taxon>fabids</taxon>
        <taxon>Fabales</taxon>
        <taxon>Fabaceae</taxon>
        <taxon>Papilionoideae</taxon>
        <taxon>50 kb inversion clade</taxon>
        <taxon>NPAAA clade</taxon>
        <taxon>Hologalegina</taxon>
        <taxon>IRL clade</taxon>
        <taxon>Fabeae</taxon>
        <taxon>Lathyrus</taxon>
    </lineage>
</organism>
<protein>
    <submittedName>
        <fullName evidence="1">Uncharacterized protein</fullName>
    </submittedName>
</protein>
<proteinExistence type="predicted"/>